<evidence type="ECO:0000256" key="6">
    <source>
        <dbReference type="SAM" id="MobiDB-lite"/>
    </source>
</evidence>
<comment type="caution">
    <text evidence="8">The sequence shown here is derived from an EMBL/GenBank/DDBJ whole genome shotgun (WGS) entry which is preliminary data.</text>
</comment>
<feature type="transmembrane region" description="Helical" evidence="7">
    <location>
        <begin position="105"/>
        <end position="128"/>
    </location>
</feature>
<evidence type="ECO:0000256" key="1">
    <source>
        <dbReference type="ARBA" id="ARBA00004651"/>
    </source>
</evidence>
<dbReference type="CDD" id="cd06580">
    <property type="entry name" value="TM_PBP1_transp_TpRbsC_like"/>
    <property type="match status" value="1"/>
</dbReference>
<feature type="transmembrane region" description="Helical" evidence="7">
    <location>
        <begin position="280"/>
        <end position="302"/>
    </location>
</feature>
<sequence length="384" mass="41001">MSKKESLNSILAVVLGLIAGAILMALIGDNPVDGYSYLFRGGLMNIERIGNTLATATPLVLTGLSVAFAFKTGLFNIGTPGQMLFGGFAATAVGLTCYNSMPRPILLLVMIIVGAVAGALWAFIPGLLKAKFNVNEVVSTIMMNWACYWIVYYTIPAYFKGETLETESRLLPEVASLKTPMLTKLFEGSYINLGILIAILAVIIVGFILNKTVLGYELKAVGFNRDAAEYAGMSVNKNVIYAMMIAGALSGLAGVAQYVGNASNIQIGVMPTQGFDGIAVSLLGANNPIGVFISAIFFGLLYSGKGFMNANTSIPPEIADTIIATIIYFAATSAVVPMVYNKFKRKKELKNEQKAGNTGAGLLPNDENNKSSYDTEEIKNKEEK</sequence>
<reference evidence="8 9" key="1">
    <citation type="submission" date="2019-04" db="EMBL/GenBank/DDBJ databases">
        <title>Genome sequencing of Clostridium botulinum Groups I-IV and Clostridium butyricum.</title>
        <authorList>
            <person name="Brunt J."/>
            <person name="Van Vliet A.H.M."/>
            <person name="Stringer S.C."/>
            <person name="Carter A.T."/>
            <person name="Peck M.W."/>
        </authorList>
    </citation>
    <scope>NUCLEOTIDE SEQUENCE [LARGE SCALE GENOMIC DNA]</scope>
    <source>
        <strain evidence="8 9">BL81</strain>
    </source>
</reference>
<evidence type="ECO:0000256" key="2">
    <source>
        <dbReference type="ARBA" id="ARBA00022475"/>
    </source>
</evidence>
<organism evidence="8 9">
    <name type="scientific">Clostridium botulinum</name>
    <dbReference type="NCBI Taxonomy" id="1491"/>
    <lineage>
        <taxon>Bacteria</taxon>
        <taxon>Bacillati</taxon>
        <taxon>Bacillota</taxon>
        <taxon>Clostridia</taxon>
        <taxon>Eubacteriales</taxon>
        <taxon>Clostridiaceae</taxon>
        <taxon>Clostridium</taxon>
    </lineage>
</organism>
<dbReference type="EMBL" id="SXFB01000004">
    <property type="protein sequence ID" value="NFV26280.1"/>
    <property type="molecule type" value="Genomic_DNA"/>
</dbReference>
<dbReference type="PANTHER" id="PTHR47089:SF1">
    <property type="entry name" value="GUANOSINE ABC TRANSPORTER PERMEASE PROTEIN NUPP"/>
    <property type="match status" value="1"/>
</dbReference>
<keyword evidence="3 7" id="KW-0812">Transmembrane</keyword>
<dbReference type="PANTHER" id="PTHR47089">
    <property type="entry name" value="ABC TRANSPORTER, PERMEASE PROTEIN"/>
    <property type="match status" value="1"/>
</dbReference>
<feature type="transmembrane region" description="Helical" evidence="7">
    <location>
        <begin position="140"/>
        <end position="159"/>
    </location>
</feature>
<evidence type="ECO:0000313" key="8">
    <source>
        <dbReference type="EMBL" id="NFV26280.1"/>
    </source>
</evidence>
<feature type="transmembrane region" description="Helical" evidence="7">
    <location>
        <begin position="82"/>
        <end position="98"/>
    </location>
</feature>
<gene>
    <name evidence="8" type="ORF">FDG31_08810</name>
</gene>
<evidence type="ECO:0000313" key="9">
    <source>
        <dbReference type="Proteomes" id="UP000486903"/>
    </source>
</evidence>
<name>A0A6B4JHU9_CLOBO</name>
<dbReference type="InterPro" id="IPR001851">
    <property type="entry name" value="ABC_transp_permease"/>
</dbReference>
<feature type="transmembrane region" description="Helical" evidence="7">
    <location>
        <begin position="239"/>
        <end position="259"/>
    </location>
</feature>
<feature type="transmembrane region" description="Helical" evidence="7">
    <location>
        <begin position="322"/>
        <end position="340"/>
    </location>
</feature>
<dbReference type="RefSeq" id="WP_003373708.1">
    <property type="nucleotide sequence ID" value="NZ_JACBBA010000001.1"/>
</dbReference>
<keyword evidence="5 7" id="KW-0472">Membrane</keyword>
<evidence type="ECO:0000256" key="3">
    <source>
        <dbReference type="ARBA" id="ARBA00022692"/>
    </source>
</evidence>
<evidence type="ECO:0000256" key="7">
    <source>
        <dbReference type="SAM" id="Phobius"/>
    </source>
</evidence>
<dbReference type="GO" id="GO:0005886">
    <property type="term" value="C:plasma membrane"/>
    <property type="evidence" value="ECO:0007669"/>
    <property type="project" value="UniProtKB-SubCell"/>
</dbReference>
<dbReference type="Proteomes" id="UP000486903">
    <property type="component" value="Unassembled WGS sequence"/>
</dbReference>
<dbReference type="Pfam" id="PF02653">
    <property type="entry name" value="BPD_transp_2"/>
    <property type="match status" value="1"/>
</dbReference>
<evidence type="ECO:0000256" key="5">
    <source>
        <dbReference type="ARBA" id="ARBA00023136"/>
    </source>
</evidence>
<feature type="transmembrane region" description="Helical" evidence="7">
    <location>
        <begin position="190"/>
        <end position="209"/>
    </location>
</feature>
<proteinExistence type="predicted"/>
<comment type="subcellular location">
    <subcellularLocation>
        <location evidence="1">Cell membrane</location>
        <topology evidence="1">Multi-pass membrane protein</topology>
    </subcellularLocation>
</comment>
<accession>A0A6B4JHU9</accession>
<dbReference type="AlphaFoldDB" id="A0A6B4JHU9"/>
<dbReference type="GO" id="GO:0022857">
    <property type="term" value="F:transmembrane transporter activity"/>
    <property type="evidence" value="ECO:0007669"/>
    <property type="project" value="InterPro"/>
</dbReference>
<feature type="region of interest" description="Disordered" evidence="6">
    <location>
        <begin position="351"/>
        <end position="384"/>
    </location>
</feature>
<feature type="transmembrane region" description="Helical" evidence="7">
    <location>
        <begin position="6"/>
        <end position="28"/>
    </location>
</feature>
<keyword evidence="4 7" id="KW-1133">Transmembrane helix</keyword>
<keyword evidence="2" id="KW-1003">Cell membrane</keyword>
<evidence type="ECO:0000256" key="4">
    <source>
        <dbReference type="ARBA" id="ARBA00022989"/>
    </source>
</evidence>
<protein>
    <submittedName>
        <fullName evidence="8">ABC transporter permease</fullName>
    </submittedName>
</protein>